<dbReference type="EMBL" id="JBFOLK010000005">
    <property type="protein sequence ID" value="KAL2513076.1"/>
    <property type="molecule type" value="Genomic_DNA"/>
</dbReference>
<dbReference type="Proteomes" id="UP001604336">
    <property type="component" value="Unassembled WGS sequence"/>
</dbReference>
<evidence type="ECO:0000313" key="2">
    <source>
        <dbReference type="Proteomes" id="UP001604336"/>
    </source>
</evidence>
<dbReference type="AlphaFoldDB" id="A0ABD1TK14"/>
<proteinExistence type="predicted"/>
<dbReference type="PANTHER" id="PTHR31286">
    <property type="entry name" value="GLYCINE-RICH CELL WALL STRUCTURAL PROTEIN 1.8-LIKE"/>
    <property type="match status" value="1"/>
</dbReference>
<accession>A0ABD1TK14</accession>
<comment type="caution">
    <text evidence="1">The sequence shown here is derived from an EMBL/GenBank/DDBJ whole genome shotgun (WGS) entry which is preliminary data.</text>
</comment>
<organism evidence="1 2">
    <name type="scientific">Abeliophyllum distichum</name>
    <dbReference type="NCBI Taxonomy" id="126358"/>
    <lineage>
        <taxon>Eukaryota</taxon>
        <taxon>Viridiplantae</taxon>
        <taxon>Streptophyta</taxon>
        <taxon>Embryophyta</taxon>
        <taxon>Tracheophyta</taxon>
        <taxon>Spermatophyta</taxon>
        <taxon>Magnoliopsida</taxon>
        <taxon>eudicotyledons</taxon>
        <taxon>Gunneridae</taxon>
        <taxon>Pentapetalae</taxon>
        <taxon>asterids</taxon>
        <taxon>lamiids</taxon>
        <taxon>Lamiales</taxon>
        <taxon>Oleaceae</taxon>
        <taxon>Forsythieae</taxon>
        <taxon>Abeliophyllum</taxon>
    </lineage>
</organism>
<dbReference type="PANTHER" id="PTHR31286:SF180">
    <property type="entry name" value="OS10G0362600 PROTEIN"/>
    <property type="match status" value="1"/>
</dbReference>
<sequence length="240" mass="26547">MPEYIQFDDEEISLMLVWVVLPEFPLDCWTPKALSKIVSKIGKPISMNNLTHTTLVEVDAAKDLVRSVEVSQPNGKIFYQKVIFEHEPKFSTVEKSNVTPPHVPNSVPEVLPDVPVLVPNVLPDILAAAVIDKQNQPKTGVISSPNATQVSAENQRDCVDNEGEAPFILVERIKKNPAKQKRKQQVRGRQSTNVSTGISSWTGKVIAMMKLIRLKKISAILGQSSSSWNKLKGHSLPLSP</sequence>
<protein>
    <submittedName>
        <fullName evidence="1">DUF4283 domain-containing protein</fullName>
    </submittedName>
</protein>
<keyword evidence="2" id="KW-1185">Reference proteome</keyword>
<gene>
    <name evidence="1" type="ORF">Adt_18676</name>
</gene>
<evidence type="ECO:0000313" key="1">
    <source>
        <dbReference type="EMBL" id="KAL2513076.1"/>
    </source>
</evidence>
<reference evidence="2" key="1">
    <citation type="submission" date="2024-07" db="EMBL/GenBank/DDBJ databases">
        <title>Two chromosome-level genome assemblies of Korean endemic species Abeliophyllum distichum and Forsythia ovata (Oleaceae).</title>
        <authorList>
            <person name="Jang H."/>
        </authorList>
    </citation>
    <scope>NUCLEOTIDE SEQUENCE [LARGE SCALE GENOMIC DNA]</scope>
</reference>
<dbReference type="InterPro" id="IPR040256">
    <property type="entry name" value="At4g02000-like"/>
</dbReference>
<name>A0ABD1TK14_9LAMI</name>